<sequence length="420" mass="46977">MLETVICGGNEIIKKNIPFGSPDISDLEINEVVEVLKSGWITTGSRTKELERRLAKFCNTSKVVCLNSATAAEELNFRICGIGPDDEIVVPAYTYTATASAAIHCGAKVVFVDSQKDNCEMDYDKLAEAITEKTKAVVAVDIGGIVADYDRIFEIVVSKKQLFRAKEGNDLGARIQQAIGRVLVFADGAHSLGASRNGKMVGEIADFTDFSFHAVKNFTTAEGGASTWRDITGIDNEEMYKQYQLYSLHGQSKDALAKTQIGVWEYDIVGPWYKCNMTDIMAAIGLRQLDRYPGILERRKEIISKYDKVCDELGVSHLIHFSGESISSGHLYLTRIPGVTDETRREIIIKLAERGVSTNVHYKPLPMMTAYKEMGWRIDEFPNAYAYYENLITLPLHTKLSDEDIQYIVENFRDIVKAYL</sequence>
<accession>A0A7G9GDA8</accession>
<dbReference type="InterPro" id="IPR015424">
    <property type="entry name" value="PyrdxlP-dep_Trfase"/>
</dbReference>
<dbReference type="Proteomes" id="UP000515860">
    <property type="component" value="Chromosome"/>
</dbReference>
<evidence type="ECO:0000313" key="4">
    <source>
        <dbReference type="EMBL" id="QNM08790.1"/>
    </source>
</evidence>
<name>A0A7G9GDA8_9FIRM</name>
<evidence type="ECO:0000256" key="3">
    <source>
        <dbReference type="RuleBase" id="RU004508"/>
    </source>
</evidence>
<dbReference type="KEGG" id="whj:H9Q79_00265"/>
<dbReference type="InterPro" id="IPR015421">
    <property type="entry name" value="PyrdxlP-dep_Trfase_major"/>
</dbReference>
<protein>
    <submittedName>
        <fullName evidence="4">DegT/DnrJ/EryC1/StrS family aminotransferase</fullName>
    </submittedName>
</protein>
<proteinExistence type="inferred from homology"/>
<dbReference type="PANTHER" id="PTHR30244">
    <property type="entry name" value="TRANSAMINASE"/>
    <property type="match status" value="1"/>
</dbReference>
<keyword evidence="4" id="KW-0032">Aminotransferase</keyword>
<dbReference type="InterPro" id="IPR015422">
    <property type="entry name" value="PyrdxlP-dep_Trfase_small"/>
</dbReference>
<evidence type="ECO:0000313" key="5">
    <source>
        <dbReference type="Proteomes" id="UP000515860"/>
    </source>
</evidence>
<dbReference type="GO" id="GO:0030170">
    <property type="term" value="F:pyridoxal phosphate binding"/>
    <property type="evidence" value="ECO:0007669"/>
    <property type="project" value="TreeGrafter"/>
</dbReference>
<feature type="active site" description="Proton acceptor" evidence="1">
    <location>
        <position position="216"/>
    </location>
</feature>
<dbReference type="AlphaFoldDB" id="A0A7G9GDA8"/>
<dbReference type="GO" id="GO:0000271">
    <property type="term" value="P:polysaccharide biosynthetic process"/>
    <property type="evidence" value="ECO:0007669"/>
    <property type="project" value="TreeGrafter"/>
</dbReference>
<dbReference type="RefSeq" id="WP_249328934.1">
    <property type="nucleotide sequence ID" value="NZ_CP060635.1"/>
</dbReference>
<dbReference type="GO" id="GO:0008483">
    <property type="term" value="F:transaminase activity"/>
    <property type="evidence" value="ECO:0007669"/>
    <property type="project" value="UniProtKB-KW"/>
</dbReference>
<keyword evidence="5" id="KW-1185">Reference proteome</keyword>
<dbReference type="Gene3D" id="3.90.1150.10">
    <property type="entry name" value="Aspartate Aminotransferase, domain 1"/>
    <property type="match status" value="1"/>
</dbReference>
<keyword evidence="4" id="KW-0808">Transferase</keyword>
<dbReference type="FunFam" id="3.40.640.10:FF:000077">
    <property type="entry name" value="Spore coat polysaccharide biosynthesis protein spsC"/>
    <property type="match status" value="1"/>
</dbReference>
<dbReference type="CDD" id="cd00616">
    <property type="entry name" value="AHBA_syn"/>
    <property type="match status" value="1"/>
</dbReference>
<keyword evidence="2 3" id="KW-0663">Pyridoxal phosphate</keyword>
<dbReference type="FunFam" id="3.90.1150.10:FF:000092">
    <property type="entry name" value="Capsular polysaccharide biosynthesis protein"/>
    <property type="match status" value="1"/>
</dbReference>
<dbReference type="Gene3D" id="3.40.640.10">
    <property type="entry name" value="Type I PLP-dependent aspartate aminotransferase-like (Major domain)"/>
    <property type="match status" value="1"/>
</dbReference>
<evidence type="ECO:0000256" key="2">
    <source>
        <dbReference type="PIRSR" id="PIRSR000390-2"/>
    </source>
</evidence>
<gene>
    <name evidence="4" type="ORF">H9Q79_00265</name>
</gene>
<dbReference type="Pfam" id="PF01041">
    <property type="entry name" value="DegT_DnrJ_EryC1"/>
    <property type="match status" value="2"/>
</dbReference>
<feature type="modified residue" description="N6-(pyridoxal phosphate)lysine" evidence="2">
    <location>
        <position position="216"/>
    </location>
</feature>
<dbReference type="InterPro" id="IPR000653">
    <property type="entry name" value="DegT/StrS_aminotransferase"/>
</dbReference>
<evidence type="ECO:0000256" key="1">
    <source>
        <dbReference type="PIRSR" id="PIRSR000390-1"/>
    </source>
</evidence>
<comment type="similarity">
    <text evidence="3">Belongs to the DegT/DnrJ/EryC1 family.</text>
</comment>
<dbReference type="PIRSF" id="PIRSF000390">
    <property type="entry name" value="PLP_StrS"/>
    <property type="match status" value="1"/>
</dbReference>
<reference evidence="4 5" key="1">
    <citation type="submission" date="2020-08" db="EMBL/GenBank/DDBJ databases">
        <authorList>
            <person name="Liu C."/>
            <person name="Sun Q."/>
        </authorList>
    </citation>
    <scope>NUCLEOTIDE SEQUENCE [LARGE SCALE GENOMIC DNA]</scope>
    <source>
        <strain evidence="4 5">NSJ-29</strain>
    </source>
</reference>
<dbReference type="PANTHER" id="PTHR30244:SF34">
    <property type="entry name" value="DTDP-4-AMINO-4,6-DIDEOXYGALACTOSE TRANSAMINASE"/>
    <property type="match status" value="1"/>
</dbReference>
<dbReference type="EMBL" id="CP060635">
    <property type="protein sequence ID" value="QNM08790.1"/>
    <property type="molecule type" value="Genomic_DNA"/>
</dbReference>
<organism evidence="4 5">
    <name type="scientific">Wansuia hejianensis</name>
    <dbReference type="NCBI Taxonomy" id="2763667"/>
    <lineage>
        <taxon>Bacteria</taxon>
        <taxon>Bacillati</taxon>
        <taxon>Bacillota</taxon>
        <taxon>Clostridia</taxon>
        <taxon>Lachnospirales</taxon>
        <taxon>Lachnospiraceae</taxon>
        <taxon>Wansuia</taxon>
    </lineage>
</organism>
<dbReference type="SUPFAM" id="SSF53383">
    <property type="entry name" value="PLP-dependent transferases"/>
    <property type="match status" value="1"/>
</dbReference>